<dbReference type="InterPro" id="IPR020860">
    <property type="entry name" value="MIRO_dom"/>
</dbReference>
<dbReference type="SUPFAM" id="SSF47473">
    <property type="entry name" value="EF-hand"/>
    <property type="match status" value="1"/>
</dbReference>
<dbReference type="SMART" id="SM00175">
    <property type="entry name" value="RAB"/>
    <property type="match status" value="1"/>
</dbReference>
<dbReference type="GO" id="GO:0022412">
    <property type="term" value="P:cellular process involved in reproduction in multicellular organism"/>
    <property type="evidence" value="ECO:0007669"/>
    <property type="project" value="UniProtKB-ARBA"/>
</dbReference>
<dbReference type="InterPro" id="IPR013566">
    <property type="entry name" value="EF_hand_assoc_1"/>
</dbReference>
<keyword evidence="12 15" id="KW-0342">GTP-binding</keyword>
<dbReference type="SUPFAM" id="SSF52540">
    <property type="entry name" value="P-loop containing nucleoside triphosphate hydrolases"/>
    <property type="match status" value="2"/>
</dbReference>
<feature type="transmembrane region" description="Helical" evidence="16">
    <location>
        <begin position="622"/>
        <end position="644"/>
    </location>
</feature>
<dbReference type="FunCoup" id="A0A7R8UAE2">
    <property type="interactions" value="1428"/>
</dbReference>
<evidence type="ECO:0000256" key="1">
    <source>
        <dbReference type="ARBA" id="ARBA00004200"/>
    </source>
</evidence>
<keyword evidence="13 15" id="KW-0472">Membrane</keyword>
<dbReference type="CDD" id="cd01893">
    <property type="entry name" value="Miro1"/>
    <property type="match status" value="1"/>
</dbReference>
<comment type="subcellular location">
    <subcellularLocation>
        <location evidence="1 15">Mitochondrion outer membrane</location>
        <topology evidence="1 15">Single-pass type IV membrane protein</topology>
    </subcellularLocation>
</comment>
<keyword evidence="5" id="KW-0677">Repeat</keyword>
<keyword evidence="10 16" id="KW-1133">Transmembrane helix</keyword>
<dbReference type="GO" id="GO:0003924">
    <property type="term" value="F:GTPase activity"/>
    <property type="evidence" value="ECO:0007669"/>
    <property type="project" value="InterPro"/>
</dbReference>
<evidence type="ECO:0000256" key="8">
    <source>
        <dbReference type="ARBA" id="ARBA00022801"/>
    </source>
</evidence>
<organism evidence="19 20">
    <name type="scientific">Hermetia illucens</name>
    <name type="common">Black soldier fly</name>
    <dbReference type="NCBI Taxonomy" id="343691"/>
    <lineage>
        <taxon>Eukaryota</taxon>
        <taxon>Metazoa</taxon>
        <taxon>Ecdysozoa</taxon>
        <taxon>Arthropoda</taxon>
        <taxon>Hexapoda</taxon>
        <taxon>Insecta</taxon>
        <taxon>Pterygota</taxon>
        <taxon>Neoptera</taxon>
        <taxon>Endopterygota</taxon>
        <taxon>Diptera</taxon>
        <taxon>Brachycera</taxon>
        <taxon>Stratiomyomorpha</taxon>
        <taxon>Stratiomyidae</taxon>
        <taxon>Hermetiinae</taxon>
        <taxon>Hermetia</taxon>
    </lineage>
</organism>
<dbReference type="CDD" id="cd01892">
    <property type="entry name" value="Miro2"/>
    <property type="match status" value="1"/>
</dbReference>
<keyword evidence="9 15" id="KW-0106">Calcium</keyword>
<dbReference type="EC" id="3.6.5.-" evidence="15"/>
<reference evidence="19 20" key="1">
    <citation type="submission" date="2020-11" db="EMBL/GenBank/DDBJ databases">
        <authorList>
            <person name="Wallbank WR R."/>
            <person name="Pardo Diaz C."/>
            <person name="Kozak K."/>
            <person name="Martin S."/>
            <person name="Jiggins C."/>
            <person name="Moest M."/>
            <person name="Warren A I."/>
            <person name="Generalovic N T."/>
            <person name="Byers J.R.P. K."/>
            <person name="Montejo-Kovacevich G."/>
            <person name="Yen C E."/>
        </authorList>
    </citation>
    <scope>NUCLEOTIDE SEQUENCE [LARGE SCALE GENOMIC DNA]</scope>
</reference>
<keyword evidence="20" id="KW-1185">Reference proteome</keyword>
<accession>A0A7R8UAE2</accession>
<dbReference type="InterPro" id="IPR001806">
    <property type="entry name" value="Small_GTPase"/>
</dbReference>
<feature type="domain" description="Miro" evidence="18">
    <location>
        <begin position="423"/>
        <end position="586"/>
    </location>
</feature>
<protein>
    <recommendedName>
        <fullName evidence="14 15">Mitochondrial Rho GTPase</fullName>
        <ecNumber evidence="15">3.6.5.-</ecNumber>
    </recommendedName>
</protein>
<keyword evidence="4" id="KW-0479">Metal-binding</keyword>
<comment type="similarity">
    <text evidence="2 15">Belongs to the mitochondrial Rho GTPase family.</text>
</comment>
<dbReference type="GO" id="GO:0007005">
    <property type="term" value="P:mitochondrion organization"/>
    <property type="evidence" value="ECO:0007669"/>
    <property type="project" value="InterPro"/>
</dbReference>
<dbReference type="FunFam" id="1.10.238.10:FF:000255">
    <property type="entry name" value="Mitochondrial Rho GTPase"/>
    <property type="match status" value="1"/>
</dbReference>
<dbReference type="PRINTS" id="PR00449">
    <property type="entry name" value="RASTRNSFRMNG"/>
</dbReference>
<dbReference type="PROSITE" id="PS51419">
    <property type="entry name" value="RAB"/>
    <property type="match status" value="1"/>
</dbReference>
<dbReference type="PROSITE" id="PS00018">
    <property type="entry name" value="EF_HAND_1"/>
    <property type="match status" value="1"/>
</dbReference>
<dbReference type="SMART" id="SM00173">
    <property type="entry name" value="RAS"/>
    <property type="match status" value="1"/>
</dbReference>
<dbReference type="SMART" id="SM00174">
    <property type="entry name" value="RHO"/>
    <property type="match status" value="1"/>
</dbReference>
<comment type="function">
    <text evidence="15">Mitochondrial GTPase involved in mitochondrial trafficking. Probably involved in control of anterograde transport of mitochondria and their subcellular distribution.</text>
</comment>
<dbReference type="FunFam" id="3.40.50.300:FF:001641">
    <property type="entry name" value="Mitochondrial Rho GTPase"/>
    <property type="match status" value="1"/>
</dbReference>
<evidence type="ECO:0000256" key="5">
    <source>
        <dbReference type="ARBA" id="ARBA00022737"/>
    </source>
</evidence>
<dbReference type="FunFam" id="1.10.238.10:FF:000011">
    <property type="entry name" value="Mitochondrial Rho GTPase"/>
    <property type="match status" value="1"/>
</dbReference>
<dbReference type="InParanoid" id="A0A7R8UAE2"/>
<dbReference type="GO" id="GO:0003006">
    <property type="term" value="P:developmental process involved in reproduction"/>
    <property type="evidence" value="ECO:0007669"/>
    <property type="project" value="UniProtKB-ARBA"/>
</dbReference>
<evidence type="ECO:0000256" key="13">
    <source>
        <dbReference type="ARBA" id="ARBA00023136"/>
    </source>
</evidence>
<dbReference type="OrthoDB" id="10020961at2759"/>
<dbReference type="InterPro" id="IPR021181">
    <property type="entry name" value="Miro"/>
</dbReference>
<feature type="domain" description="Miro" evidence="18">
    <location>
        <begin position="8"/>
        <end position="174"/>
    </location>
</feature>
<dbReference type="Gene3D" id="1.10.238.10">
    <property type="entry name" value="EF-hand"/>
    <property type="match status" value="2"/>
</dbReference>
<dbReference type="GO" id="GO:0007264">
    <property type="term" value="P:small GTPase-mediated signal transduction"/>
    <property type="evidence" value="ECO:0007669"/>
    <property type="project" value="InterPro"/>
</dbReference>
<evidence type="ECO:0000313" key="19">
    <source>
        <dbReference type="EMBL" id="CAD7076891.1"/>
    </source>
</evidence>
<dbReference type="OMA" id="HETTWGI"/>
<dbReference type="InterPro" id="IPR003578">
    <property type="entry name" value="Small_GTPase_Rho"/>
</dbReference>
<evidence type="ECO:0000256" key="4">
    <source>
        <dbReference type="ARBA" id="ARBA00022723"/>
    </source>
</evidence>
<dbReference type="GO" id="GO:0035006">
    <property type="term" value="P:melanization defense response"/>
    <property type="evidence" value="ECO:0007669"/>
    <property type="project" value="UniProtKB-ARBA"/>
</dbReference>
<evidence type="ECO:0000256" key="12">
    <source>
        <dbReference type="ARBA" id="ARBA00023134"/>
    </source>
</evidence>
<dbReference type="InterPro" id="IPR013567">
    <property type="entry name" value="EF_hand_assoc_2"/>
</dbReference>
<keyword evidence="11 15" id="KW-0496">Mitochondrion</keyword>
<dbReference type="GO" id="GO:0001667">
    <property type="term" value="P:ameboidal-type cell migration"/>
    <property type="evidence" value="ECO:0007669"/>
    <property type="project" value="UniProtKB-ARBA"/>
</dbReference>
<evidence type="ECO:0000256" key="7">
    <source>
        <dbReference type="ARBA" id="ARBA00022787"/>
    </source>
</evidence>
<sequence length="652" mass="74664">MVTWNPTRRNVRILLVGDQGVGKTSLILSLVSEEFPEDVPSKAEEITIPANVTPEQVPTNIVDYSALEQTDETLSEEIQKAHVVCVVYAVDDDETLDRITSHWLPLIRGCCSADQRKPVVLVGNKVDLVEYSTIDNVLSIMEDFPEVESCVECSAKTLHNISEMFYYAQKAVLHPTSPLYIMEEQDLTPACKKALVRIFKICDIDGDNLLNDYELNLFQRRCFNTPLQPQILDEVKAVILKNIPDGIINDAVTLKGFLFLHCLFVQRGRNETTWAVLRRFGYNENLEMCKEYLQPPIKIPPGSSTELSHRGQQFLIALFERYDKDGDGALSPDEHKMLFSVCPAAPWSYSTDIRKSCPINDNGWVTLHGWLCRWTLMTLIDLPKTLEYLAYLGFNVHENETQLAAIHVTRERRIDLAKRQSSRSVYMCHVIGQKGVGKTALCRGFLVEDMRNLIGKEFRTNIIYCVNTVQVYGQEKHLILRDIDMKQVLDPLQPQEVNCDVACLVYDTSNPRSFEYIARIYIKYYAESKIPVMVVGTKGDLEELRQDYLLQPAEFCSKYKLLPPHMFSLKNNKKELYTKLATMAAFPRFQAAWILFYKHRLVQLWETAHLRQFGLLTEDPMIWWKAGIGVAAATLIGFFVLRAFQHSSSHTR</sequence>
<evidence type="ECO:0000256" key="16">
    <source>
        <dbReference type="SAM" id="Phobius"/>
    </source>
</evidence>
<gene>
    <name evidence="19" type="ORF">HERILL_LOCUS280</name>
</gene>
<keyword evidence="6 15" id="KW-0547">Nucleotide-binding</keyword>
<evidence type="ECO:0000256" key="10">
    <source>
        <dbReference type="ARBA" id="ARBA00022989"/>
    </source>
</evidence>
<dbReference type="AlphaFoldDB" id="A0A7R8UAE2"/>
<evidence type="ECO:0000256" key="2">
    <source>
        <dbReference type="ARBA" id="ARBA00007981"/>
    </source>
</evidence>
<dbReference type="GO" id="GO:0005509">
    <property type="term" value="F:calcium ion binding"/>
    <property type="evidence" value="ECO:0007669"/>
    <property type="project" value="InterPro"/>
</dbReference>
<dbReference type="PROSITE" id="PS51423">
    <property type="entry name" value="MIRO"/>
    <property type="match status" value="2"/>
</dbReference>
<dbReference type="InterPro" id="IPR027417">
    <property type="entry name" value="P-loop_NTPase"/>
</dbReference>
<dbReference type="Pfam" id="PF00071">
    <property type="entry name" value="Ras"/>
    <property type="match status" value="2"/>
</dbReference>
<dbReference type="FunFam" id="3.40.50.300:FF:001271">
    <property type="entry name" value="Mitochondrial Rho GTPase"/>
    <property type="match status" value="1"/>
</dbReference>
<dbReference type="Proteomes" id="UP000594454">
    <property type="component" value="Chromosome 1"/>
</dbReference>
<feature type="domain" description="EF-hand" evidence="17">
    <location>
        <begin position="310"/>
        <end position="345"/>
    </location>
</feature>
<dbReference type="InterPro" id="IPR018247">
    <property type="entry name" value="EF_Hand_1_Ca_BS"/>
</dbReference>
<dbReference type="GO" id="GO:0005741">
    <property type="term" value="C:mitochondrial outer membrane"/>
    <property type="evidence" value="ECO:0007669"/>
    <property type="project" value="UniProtKB-SubCell"/>
</dbReference>
<dbReference type="GO" id="GO:0035099">
    <property type="term" value="P:hemocyte migration"/>
    <property type="evidence" value="ECO:0007669"/>
    <property type="project" value="UniProtKB-ARBA"/>
</dbReference>
<name>A0A7R8UAE2_HERIL</name>
<dbReference type="PIRSF" id="PIRSF037488">
    <property type="entry name" value="Mt_Rho_GTPase"/>
    <property type="match status" value="1"/>
</dbReference>
<dbReference type="Pfam" id="PF08356">
    <property type="entry name" value="EF_assoc_2"/>
    <property type="match status" value="1"/>
</dbReference>
<dbReference type="EMBL" id="LR899009">
    <property type="protein sequence ID" value="CAD7076891.1"/>
    <property type="molecule type" value="Genomic_DNA"/>
</dbReference>
<dbReference type="Pfam" id="PF08355">
    <property type="entry name" value="EF_assoc_1"/>
    <property type="match status" value="1"/>
</dbReference>
<proteinExistence type="inferred from homology"/>
<dbReference type="InterPro" id="IPR011992">
    <property type="entry name" value="EF-hand-dom_pair"/>
</dbReference>
<evidence type="ECO:0000256" key="9">
    <source>
        <dbReference type="ARBA" id="ARBA00022837"/>
    </source>
</evidence>
<evidence type="ECO:0000259" key="17">
    <source>
        <dbReference type="PROSITE" id="PS50222"/>
    </source>
</evidence>
<evidence type="ECO:0000256" key="14">
    <source>
        <dbReference type="ARBA" id="ARBA00070164"/>
    </source>
</evidence>
<keyword evidence="7 15" id="KW-1000">Mitochondrion outer membrane</keyword>
<dbReference type="GO" id="GO:0005525">
    <property type="term" value="F:GTP binding"/>
    <property type="evidence" value="ECO:0007669"/>
    <property type="project" value="UniProtKB-KW"/>
</dbReference>
<keyword evidence="3 16" id="KW-0812">Transmembrane</keyword>
<dbReference type="InterPro" id="IPR002048">
    <property type="entry name" value="EF_hand_dom"/>
</dbReference>
<dbReference type="PROSITE" id="PS50222">
    <property type="entry name" value="EF_HAND_2"/>
    <property type="match status" value="1"/>
</dbReference>
<evidence type="ECO:0000256" key="15">
    <source>
        <dbReference type="PIRNR" id="PIRNR037488"/>
    </source>
</evidence>
<evidence type="ECO:0000313" key="20">
    <source>
        <dbReference type="Proteomes" id="UP000594454"/>
    </source>
</evidence>
<evidence type="ECO:0000256" key="6">
    <source>
        <dbReference type="ARBA" id="ARBA00022741"/>
    </source>
</evidence>
<evidence type="ECO:0000256" key="3">
    <source>
        <dbReference type="ARBA" id="ARBA00022692"/>
    </source>
</evidence>
<dbReference type="GO" id="GO:0060429">
    <property type="term" value="P:epithelium development"/>
    <property type="evidence" value="ECO:0007669"/>
    <property type="project" value="UniProtKB-ARBA"/>
</dbReference>
<keyword evidence="8 15" id="KW-0378">Hydrolase</keyword>
<evidence type="ECO:0000256" key="11">
    <source>
        <dbReference type="ARBA" id="ARBA00023128"/>
    </source>
</evidence>
<evidence type="ECO:0000259" key="18">
    <source>
        <dbReference type="PROSITE" id="PS51423"/>
    </source>
</evidence>
<dbReference type="Gene3D" id="3.40.50.300">
    <property type="entry name" value="P-loop containing nucleotide triphosphate hydrolases"/>
    <property type="match status" value="2"/>
</dbReference>
<dbReference type="PANTHER" id="PTHR24072">
    <property type="entry name" value="RHO FAMILY GTPASE"/>
    <property type="match status" value="1"/>
</dbReference>